<dbReference type="Proteomes" id="UP000000763">
    <property type="component" value="Chromosome 9"/>
</dbReference>
<dbReference type="EMBL" id="AP005397">
    <property type="protein sequence ID" value="BAD28533.1"/>
    <property type="molecule type" value="Genomic_DNA"/>
</dbReference>
<dbReference type="AlphaFoldDB" id="Q6ES37"/>
<accession>Q6ES37</accession>
<feature type="compositionally biased region" description="Polar residues" evidence="1">
    <location>
        <begin position="81"/>
        <end position="90"/>
    </location>
</feature>
<dbReference type="EMBL" id="AP005093">
    <property type="protein sequence ID" value="BAD28378.1"/>
    <property type="molecule type" value="Genomic_DNA"/>
</dbReference>
<reference evidence="4" key="4">
    <citation type="journal article" date="2008" name="Nucleic Acids Res.">
        <title>The rice annotation project database (RAP-DB): 2008 update.</title>
        <authorList>
            <consortium name="The rice annotation project (RAP)"/>
        </authorList>
    </citation>
    <scope>GENOME REANNOTATION</scope>
    <source>
        <strain evidence="4">cv. Nipponbare</strain>
    </source>
</reference>
<feature type="region of interest" description="Disordered" evidence="1">
    <location>
        <begin position="1"/>
        <end position="24"/>
    </location>
</feature>
<feature type="compositionally biased region" description="Pro residues" evidence="1">
    <location>
        <begin position="8"/>
        <end position="24"/>
    </location>
</feature>
<reference evidence="4" key="3">
    <citation type="journal article" date="2005" name="Nature">
        <title>The map-based sequence of the rice genome.</title>
        <authorList>
            <consortium name="International rice genome sequencing project (IRGSP)"/>
            <person name="Matsumoto T."/>
            <person name="Wu J."/>
            <person name="Kanamori H."/>
            <person name="Katayose Y."/>
            <person name="Fujisawa M."/>
            <person name="Namiki N."/>
            <person name="Mizuno H."/>
            <person name="Yamamoto K."/>
            <person name="Antonio B.A."/>
            <person name="Baba T."/>
            <person name="Sakata K."/>
            <person name="Nagamura Y."/>
            <person name="Aoki H."/>
            <person name="Arikawa K."/>
            <person name="Arita K."/>
            <person name="Bito T."/>
            <person name="Chiden Y."/>
            <person name="Fujitsuka N."/>
            <person name="Fukunaka R."/>
            <person name="Hamada M."/>
            <person name="Harada C."/>
            <person name="Hayashi A."/>
            <person name="Hijishita S."/>
            <person name="Honda M."/>
            <person name="Hosokawa S."/>
            <person name="Ichikawa Y."/>
            <person name="Idonuma A."/>
            <person name="Iijima M."/>
            <person name="Ikeda M."/>
            <person name="Ikeno M."/>
            <person name="Ito K."/>
            <person name="Ito S."/>
            <person name="Ito T."/>
            <person name="Ito Y."/>
            <person name="Ito Y."/>
            <person name="Iwabuchi A."/>
            <person name="Kamiya K."/>
            <person name="Karasawa W."/>
            <person name="Kurita K."/>
            <person name="Katagiri S."/>
            <person name="Kikuta A."/>
            <person name="Kobayashi H."/>
            <person name="Kobayashi N."/>
            <person name="Machita K."/>
            <person name="Maehara T."/>
            <person name="Masukawa M."/>
            <person name="Mizubayashi T."/>
            <person name="Mukai Y."/>
            <person name="Nagasaki H."/>
            <person name="Nagata Y."/>
            <person name="Naito S."/>
            <person name="Nakashima M."/>
            <person name="Nakama Y."/>
            <person name="Nakamichi Y."/>
            <person name="Nakamura M."/>
            <person name="Meguro A."/>
            <person name="Negishi M."/>
            <person name="Ohta I."/>
            <person name="Ohta T."/>
            <person name="Okamoto M."/>
            <person name="Ono N."/>
            <person name="Saji S."/>
            <person name="Sakaguchi M."/>
            <person name="Sakai K."/>
            <person name="Shibata M."/>
            <person name="Shimokawa T."/>
            <person name="Song J."/>
            <person name="Takazaki Y."/>
            <person name="Terasawa K."/>
            <person name="Tsugane M."/>
            <person name="Tsuji K."/>
            <person name="Ueda S."/>
            <person name="Waki K."/>
            <person name="Yamagata H."/>
            <person name="Yamamoto M."/>
            <person name="Yamamoto S."/>
            <person name="Yamane H."/>
            <person name="Yoshiki S."/>
            <person name="Yoshihara R."/>
            <person name="Yukawa K."/>
            <person name="Zhong H."/>
            <person name="Yano M."/>
            <person name="Yuan Q."/>
            <person name="Ouyang S."/>
            <person name="Liu J."/>
            <person name="Jones K.M."/>
            <person name="Gansberger K."/>
            <person name="Moffat K."/>
            <person name="Hill J."/>
            <person name="Bera J."/>
            <person name="Fadrosh D."/>
            <person name="Jin S."/>
            <person name="Johri S."/>
            <person name="Kim M."/>
            <person name="Overton L."/>
            <person name="Reardon M."/>
            <person name="Tsitrin T."/>
            <person name="Vuong H."/>
            <person name="Weaver B."/>
            <person name="Ciecko A."/>
            <person name="Tallon L."/>
            <person name="Jackson J."/>
            <person name="Pai G."/>
            <person name="Aken S.V."/>
            <person name="Utterback T."/>
            <person name="Reidmuller S."/>
            <person name="Feldblyum T."/>
            <person name="Hsiao J."/>
            <person name="Zismann V."/>
            <person name="Iobst S."/>
            <person name="de Vazeille A.R."/>
            <person name="Buell C.R."/>
            <person name="Ying K."/>
            <person name="Li Y."/>
            <person name="Lu T."/>
            <person name="Huang Y."/>
            <person name="Zhao Q."/>
            <person name="Feng Q."/>
            <person name="Zhang L."/>
            <person name="Zhu J."/>
            <person name="Weng Q."/>
            <person name="Mu J."/>
            <person name="Lu Y."/>
            <person name="Fan D."/>
            <person name="Liu Y."/>
            <person name="Guan J."/>
            <person name="Zhang Y."/>
            <person name="Yu S."/>
            <person name="Liu X."/>
            <person name="Zhang Y."/>
            <person name="Hong G."/>
            <person name="Han B."/>
            <person name="Choisne N."/>
            <person name="Demange N."/>
            <person name="Orjeda G."/>
            <person name="Samain S."/>
            <person name="Cattolico L."/>
            <person name="Pelletier E."/>
            <person name="Couloux A."/>
            <person name="Segurens B."/>
            <person name="Wincker P."/>
            <person name="D'Hont A."/>
            <person name="Scarpelli C."/>
            <person name="Weissenbach J."/>
            <person name="Salanoubat M."/>
            <person name="Quetier F."/>
            <person name="Yu Y."/>
            <person name="Kim H.R."/>
            <person name="Rambo T."/>
            <person name="Currie J."/>
            <person name="Collura K."/>
            <person name="Luo M."/>
            <person name="Yang T."/>
            <person name="Ammiraju J.S.S."/>
            <person name="Engler F."/>
            <person name="Soderlund C."/>
            <person name="Wing R.A."/>
            <person name="Palmer L.E."/>
            <person name="de la Bastide M."/>
            <person name="Spiegel L."/>
            <person name="Nascimento L."/>
            <person name="Zutavern T."/>
            <person name="O'Shaughnessy A."/>
            <person name="Dike S."/>
            <person name="Dedhia N."/>
            <person name="Preston R."/>
            <person name="Balija V."/>
            <person name="McCombie W.R."/>
            <person name="Chow T."/>
            <person name="Chen H."/>
            <person name="Chung M."/>
            <person name="Chen C."/>
            <person name="Shaw J."/>
            <person name="Wu H."/>
            <person name="Hsiao K."/>
            <person name="Chao Y."/>
            <person name="Chu M."/>
            <person name="Cheng C."/>
            <person name="Hour A."/>
            <person name="Lee P."/>
            <person name="Lin S."/>
            <person name="Lin Y."/>
            <person name="Liou J."/>
            <person name="Liu S."/>
            <person name="Hsing Y."/>
            <person name="Raghuvanshi S."/>
            <person name="Mohanty A."/>
            <person name="Bharti A.K."/>
            <person name="Gaur A."/>
            <person name="Gupta V."/>
            <person name="Kumar D."/>
            <person name="Ravi V."/>
            <person name="Vij S."/>
            <person name="Kapur A."/>
            <person name="Khurana P."/>
            <person name="Khurana P."/>
            <person name="Khurana J.P."/>
            <person name="Tyagi A.K."/>
            <person name="Gaikwad K."/>
            <person name="Singh A."/>
            <person name="Dalal V."/>
            <person name="Srivastava S."/>
            <person name="Dixit A."/>
            <person name="Pal A.K."/>
            <person name="Ghazi I.A."/>
            <person name="Yadav M."/>
            <person name="Pandit A."/>
            <person name="Bhargava A."/>
            <person name="Sureshbabu K."/>
            <person name="Batra K."/>
            <person name="Sharma T.R."/>
            <person name="Mohapatra T."/>
            <person name="Singh N.K."/>
            <person name="Messing J."/>
            <person name="Nelson A.B."/>
            <person name="Fuks G."/>
            <person name="Kavchok S."/>
            <person name="Keizer G."/>
            <person name="Linton E."/>
            <person name="Llaca V."/>
            <person name="Song R."/>
            <person name="Tanyolac B."/>
            <person name="Young S."/>
            <person name="Ho-Il K."/>
            <person name="Hahn J.H."/>
            <person name="Sangsakoo G."/>
            <person name="Vanavichit A."/>
            <person name="de Mattos Luiz.A.T."/>
            <person name="Zimmer P.D."/>
            <person name="Malone G."/>
            <person name="Dellagostin O."/>
            <person name="de Oliveira A.C."/>
            <person name="Bevan M."/>
            <person name="Bancroft I."/>
            <person name="Minx P."/>
            <person name="Cordum H."/>
            <person name="Wilson R."/>
            <person name="Cheng Z."/>
            <person name="Jin W."/>
            <person name="Jiang J."/>
            <person name="Leong S.A."/>
            <person name="Iwama H."/>
            <person name="Gojobori T."/>
            <person name="Itoh T."/>
            <person name="Niimura Y."/>
            <person name="Fujii Y."/>
            <person name="Habara T."/>
            <person name="Sakai H."/>
            <person name="Sato Y."/>
            <person name="Wilson G."/>
            <person name="Kumar K."/>
            <person name="McCouch S."/>
            <person name="Juretic N."/>
            <person name="Hoen D."/>
            <person name="Wright S."/>
            <person name="Bruskiewich R."/>
            <person name="Bureau T."/>
            <person name="Miyao A."/>
            <person name="Hirochika H."/>
            <person name="Nishikawa T."/>
            <person name="Kadowaki K."/>
            <person name="Sugiura M."/>
            <person name="Burr B."/>
            <person name="Sasaki T."/>
        </authorList>
    </citation>
    <scope>NUCLEOTIDE SEQUENCE [LARGE SCALE GENOMIC DNA]</scope>
    <source>
        <strain evidence="4">cv. Nipponbare</strain>
    </source>
</reference>
<evidence type="ECO:0000313" key="2">
    <source>
        <dbReference type="EMBL" id="BAD28378.1"/>
    </source>
</evidence>
<protein>
    <submittedName>
        <fullName evidence="3">Uncharacterized protein</fullName>
    </submittedName>
</protein>
<evidence type="ECO:0000313" key="4">
    <source>
        <dbReference type="Proteomes" id="UP000000763"/>
    </source>
</evidence>
<name>Q6ES37_ORYSJ</name>
<sequence length="141" mass="15605">MATTFPRADPPPAGRAQLLPPPPAPAHALLCRAQLLPHRPPPMQLLTRRRSWRREVRGREVEMGGEEQADVWGPRGFHAESATTSDKTGVKTTEGYNLHWFCKLGDTSYPILPLVEKPSLVGRPISIIVPVPLKTGTKNDF</sequence>
<reference evidence="2" key="1">
    <citation type="submission" date="2002-04" db="EMBL/GenBank/DDBJ databases">
        <title>Oryza sativa nipponbare(GA3) genomic DNA, chromosome 9, BAC clone:OJ1294_G06.</title>
        <authorList>
            <person name="Sasaki T."/>
            <person name="Matsumoto T."/>
            <person name="Hattori M."/>
            <person name="Sakaki Y."/>
            <person name="Katayose Y."/>
        </authorList>
    </citation>
    <scope>NUCLEOTIDE SEQUENCE</scope>
</reference>
<reference evidence="3" key="2">
    <citation type="submission" date="2002-06" db="EMBL/GenBank/DDBJ databases">
        <title>Oryza sativa nipponbare(GA3) genomic DNA, chromosome 9, PAC clone:P0643D11.</title>
        <authorList>
            <person name="Sasaki T."/>
            <person name="Matsumoto T."/>
            <person name="Katayose Y."/>
        </authorList>
    </citation>
    <scope>NUCLEOTIDE SEQUENCE</scope>
</reference>
<gene>
    <name evidence="2" type="ORF">OJ1294_G06.36</name>
    <name evidence="3" type="ORF">P0643D11.11</name>
</gene>
<evidence type="ECO:0000256" key="1">
    <source>
        <dbReference type="SAM" id="MobiDB-lite"/>
    </source>
</evidence>
<proteinExistence type="predicted"/>
<evidence type="ECO:0000313" key="3">
    <source>
        <dbReference type="EMBL" id="BAD28533.1"/>
    </source>
</evidence>
<organism evidence="3 4">
    <name type="scientific">Oryza sativa subsp. japonica</name>
    <name type="common">Rice</name>
    <dbReference type="NCBI Taxonomy" id="39947"/>
    <lineage>
        <taxon>Eukaryota</taxon>
        <taxon>Viridiplantae</taxon>
        <taxon>Streptophyta</taxon>
        <taxon>Embryophyta</taxon>
        <taxon>Tracheophyta</taxon>
        <taxon>Spermatophyta</taxon>
        <taxon>Magnoliopsida</taxon>
        <taxon>Liliopsida</taxon>
        <taxon>Poales</taxon>
        <taxon>Poaceae</taxon>
        <taxon>BOP clade</taxon>
        <taxon>Oryzoideae</taxon>
        <taxon>Oryzeae</taxon>
        <taxon>Oryzinae</taxon>
        <taxon>Oryza</taxon>
        <taxon>Oryza sativa</taxon>
    </lineage>
</organism>
<feature type="region of interest" description="Disordered" evidence="1">
    <location>
        <begin position="58"/>
        <end position="90"/>
    </location>
</feature>